<reference evidence="2 3" key="1">
    <citation type="journal article" date="2005" name="Nucleic Acids Res.">
        <title>Genomic blueprint of Hahella chejuensis, a marine microbe producing an algicidal agent.</title>
        <authorList>
            <person name="Jeong H."/>
            <person name="Yim J.H."/>
            <person name="Lee C."/>
            <person name="Choi S.-H."/>
            <person name="Park Y.K."/>
            <person name="Yoon S.H."/>
            <person name="Hur C.-G."/>
            <person name="Kang H.-Y."/>
            <person name="Kim D."/>
            <person name="Lee H.H."/>
            <person name="Park K.H."/>
            <person name="Park S.-H."/>
            <person name="Park H.-S."/>
            <person name="Lee H.K."/>
            <person name="Oh T.K."/>
            <person name="Kim J.F."/>
        </authorList>
    </citation>
    <scope>NUCLEOTIDE SEQUENCE [LARGE SCALE GENOMIC DNA]</scope>
    <source>
        <strain evidence="2 3">KCTC 2396</strain>
    </source>
</reference>
<feature type="compositionally biased region" description="Polar residues" evidence="1">
    <location>
        <begin position="143"/>
        <end position="159"/>
    </location>
</feature>
<dbReference type="eggNOG" id="COG4104">
    <property type="taxonomic scope" value="Bacteria"/>
</dbReference>
<dbReference type="KEGG" id="hch:HCH_05604"/>
<evidence type="ECO:0000313" key="2">
    <source>
        <dbReference type="EMBL" id="ABC32261.1"/>
    </source>
</evidence>
<feature type="compositionally biased region" description="Polar residues" evidence="1">
    <location>
        <begin position="217"/>
        <end position="228"/>
    </location>
</feature>
<dbReference type="OrthoDB" id="5723378at2"/>
<protein>
    <submittedName>
        <fullName evidence="2">Uncharacterized protein</fullName>
    </submittedName>
</protein>
<sequence length="469" mass="51532">MYSTRSYAFKHWSDITVADLPFIESPFFAASFADRCLSNDFKVSDVASNLCGYHFRSGFGAFPGRGSLHFRKWKDDFVRGVERAEILLVFSDKKKPFCPVINESEEGPVPVSSEARLAERLIALANPAPPPPPAVTGEVMDVTSLSGNPGWSSAPNEARNSPPSTTTLSSPAPAQSSARQQESDSAQVQSNKTAAQDAQPFCEDYSSNPKPAKPKAQPSNETEFNQPENCKGWGLTTDECVGEYTAEVKDVFSRWETLSPSEKLKELGAKLNRQLTKEGIPGIFIHDESIKGAQFDFREWKIVVDSSLIMKSSLTQDEQMQLADHLLHEARHAEQWFGMGQLHAANGGHPSEIGLPGVVAEAAKMTPLNPESDKGQAIDKMFQYVYGDNFEDRDAVYDQLDESEAALKAAIDRREAIQKDPSAPTAAIELAQADVADANIQYVKAVKAYQNLPEEVDAWATGAKVRKIW</sequence>
<feature type="compositionally biased region" description="Polar residues" evidence="1">
    <location>
        <begin position="184"/>
        <end position="196"/>
    </location>
</feature>
<organism evidence="2 3">
    <name type="scientific">Hahella chejuensis (strain KCTC 2396)</name>
    <dbReference type="NCBI Taxonomy" id="349521"/>
    <lineage>
        <taxon>Bacteria</taxon>
        <taxon>Pseudomonadati</taxon>
        <taxon>Pseudomonadota</taxon>
        <taxon>Gammaproteobacteria</taxon>
        <taxon>Oceanospirillales</taxon>
        <taxon>Hahellaceae</taxon>
        <taxon>Hahella</taxon>
    </lineage>
</organism>
<dbReference type="AlphaFoldDB" id="Q2SAR3"/>
<keyword evidence="3" id="KW-1185">Reference proteome</keyword>
<proteinExistence type="predicted"/>
<dbReference type="EMBL" id="CP000155">
    <property type="protein sequence ID" value="ABC32261.1"/>
    <property type="molecule type" value="Genomic_DNA"/>
</dbReference>
<name>Q2SAR3_HAHCH</name>
<dbReference type="RefSeq" id="WP_011399324.1">
    <property type="nucleotide sequence ID" value="NC_007645.1"/>
</dbReference>
<feature type="region of interest" description="Disordered" evidence="1">
    <location>
        <begin position="127"/>
        <end position="231"/>
    </location>
</feature>
<evidence type="ECO:0000256" key="1">
    <source>
        <dbReference type="SAM" id="MobiDB-lite"/>
    </source>
</evidence>
<feature type="compositionally biased region" description="Low complexity" evidence="1">
    <location>
        <begin position="161"/>
        <end position="180"/>
    </location>
</feature>
<dbReference type="HOGENOM" id="CLU_582360_0_0_6"/>
<evidence type="ECO:0000313" key="3">
    <source>
        <dbReference type="Proteomes" id="UP000000238"/>
    </source>
</evidence>
<dbReference type="eggNOG" id="COG3209">
    <property type="taxonomic scope" value="Bacteria"/>
</dbReference>
<accession>Q2SAR3</accession>
<gene>
    <name evidence="2" type="ordered locus">HCH_05604</name>
</gene>
<dbReference type="Proteomes" id="UP000000238">
    <property type="component" value="Chromosome"/>
</dbReference>